<dbReference type="AlphaFoldDB" id="A0A1H4KLF7"/>
<accession>A0A1H4KLF7</accession>
<organism evidence="1 2">
    <name type="scientific">Streptomyces melanosporofaciens</name>
    <dbReference type="NCBI Taxonomy" id="67327"/>
    <lineage>
        <taxon>Bacteria</taxon>
        <taxon>Bacillati</taxon>
        <taxon>Actinomycetota</taxon>
        <taxon>Actinomycetes</taxon>
        <taxon>Kitasatosporales</taxon>
        <taxon>Streptomycetaceae</taxon>
        <taxon>Streptomyces</taxon>
        <taxon>Streptomyces violaceusniger group</taxon>
    </lineage>
</organism>
<sequence length="58" mass="6249">MEELPADAAAMPHFSALGRTGSVVANEQCPQALHQVIAVGLAEAFRDMPLVHAFRFTQ</sequence>
<dbReference type="EMBL" id="FNST01000002">
    <property type="protein sequence ID" value="SEB59321.1"/>
    <property type="molecule type" value="Genomic_DNA"/>
</dbReference>
<proteinExistence type="predicted"/>
<name>A0A1H4KLF7_STRMJ</name>
<keyword evidence="2" id="KW-1185">Reference proteome</keyword>
<gene>
    <name evidence="1" type="ORF">SAMN04490356_0815</name>
</gene>
<protein>
    <submittedName>
        <fullName evidence="1">Uncharacterized protein</fullName>
    </submittedName>
</protein>
<reference evidence="2" key="1">
    <citation type="submission" date="2016-10" db="EMBL/GenBank/DDBJ databases">
        <authorList>
            <person name="Varghese N."/>
            <person name="Submissions S."/>
        </authorList>
    </citation>
    <scope>NUCLEOTIDE SEQUENCE [LARGE SCALE GENOMIC DNA]</scope>
    <source>
        <strain evidence="2">DSM 40318</strain>
    </source>
</reference>
<evidence type="ECO:0000313" key="1">
    <source>
        <dbReference type="EMBL" id="SEB59321.1"/>
    </source>
</evidence>
<evidence type="ECO:0000313" key="2">
    <source>
        <dbReference type="Proteomes" id="UP000198609"/>
    </source>
</evidence>
<dbReference type="Proteomes" id="UP000198609">
    <property type="component" value="Unassembled WGS sequence"/>
</dbReference>